<accession>A3HUJ5</accession>
<dbReference type="EMBL" id="AAXU02000001">
    <property type="protein sequence ID" value="EAZ81817.1"/>
    <property type="molecule type" value="Genomic_DNA"/>
</dbReference>
<evidence type="ECO:0000256" key="1">
    <source>
        <dbReference type="SAM" id="Phobius"/>
    </source>
</evidence>
<gene>
    <name evidence="2" type="ORF">ALPR1_01210</name>
</gene>
<dbReference type="STRING" id="388413.ALPR1_01210"/>
<keyword evidence="1" id="KW-1133">Transmembrane helix</keyword>
<dbReference type="HOGENOM" id="CLU_1406146_0_0_10"/>
<dbReference type="RefSeq" id="WP_008197835.1">
    <property type="nucleotide sequence ID" value="NZ_CM001023.1"/>
</dbReference>
<dbReference type="Proteomes" id="UP000003919">
    <property type="component" value="Unassembled WGS sequence"/>
</dbReference>
<dbReference type="AlphaFoldDB" id="A3HUJ5"/>
<reference evidence="2 3" key="1">
    <citation type="journal article" date="2011" name="J. Bacteriol.">
        <title>Complete genome sequence of Algoriphagus sp. PR1, bacterial prey of a colony-forming choanoflagellate.</title>
        <authorList>
            <person name="Alegado R.A."/>
            <person name="Ferriera S."/>
            <person name="Nusbaum C."/>
            <person name="Young S.K."/>
            <person name="Zeng Q."/>
            <person name="Imamovic A."/>
            <person name="Fairclough S.R."/>
            <person name="King N."/>
        </authorList>
    </citation>
    <scope>NUCLEOTIDE SEQUENCE [LARGE SCALE GENOMIC DNA]</scope>
    <source>
        <strain evidence="2 3">PR1</strain>
    </source>
</reference>
<comment type="caution">
    <text evidence="2">The sequence shown here is derived from an EMBL/GenBank/DDBJ whole genome shotgun (WGS) entry which is preliminary data.</text>
</comment>
<protein>
    <submittedName>
        <fullName evidence="2">Uncharacterized protein</fullName>
    </submittedName>
</protein>
<proteinExistence type="predicted"/>
<dbReference type="OrthoDB" id="837183at2"/>
<sequence>MKSGKDPILTPELLKIIKIFGLASIALVLVFSLFNEKRANNTGDDLTFRVNDSNRLFFLNLKAIHYDQEKNQDAKMTLYRHSDLSYSEDEVGLIPIILLNPAKDEAYLYLEAINTDWPLKIKAVVAQDSTEFQFENGNREQFLAYVNNIRPWMDQEASFFIKINEKWTPLWSTPDEKKALEETLNDYFQLLEQ</sequence>
<evidence type="ECO:0000313" key="3">
    <source>
        <dbReference type="Proteomes" id="UP000003919"/>
    </source>
</evidence>
<keyword evidence="1" id="KW-0472">Membrane</keyword>
<organism evidence="2 3">
    <name type="scientific">Algoriphagus machipongonensis</name>
    <dbReference type="NCBI Taxonomy" id="388413"/>
    <lineage>
        <taxon>Bacteria</taxon>
        <taxon>Pseudomonadati</taxon>
        <taxon>Bacteroidota</taxon>
        <taxon>Cytophagia</taxon>
        <taxon>Cytophagales</taxon>
        <taxon>Cyclobacteriaceae</taxon>
        <taxon>Algoriphagus</taxon>
    </lineage>
</organism>
<keyword evidence="1" id="KW-0812">Transmembrane</keyword>
<feature type="transmembrane region" description="Helical" evidence="1">
    <location>
        <begin position="16"/>
        <end position="34"/>
    </location>
</feature>
<name>A3HUJ5_9BACT</name>
<evidence type="ECO:0000313" key="2">
    <source>
        <dbReference type="EMBL" id="EAZ81817.1"/>
    </source>
</evidence>
<keyword evidence="3" id="KW-1185">Reference proteome</keyword>